<evidence type="ECO:0000313" key="1">
    <source>
        <dbReference type="EMBL" id="MDA3629264.1"/>
    </source>
</evidence>
<evidence type="ECO:0000313" key="2">
    <source>
        <dbReference type="Proteomes" id="UP001210380"/>
    </source>
</evidence>
<dbReference type="EMBL" id="JAQGLA010000063">
    <property type="protein sequence ID" value="MDA3629264.1"/>
    <property type="molecule type" value="Genomic_DNA"/>
</dbReference>
<protein>
    <recommendedName>
        <fullName evidence="3">Immunity protein 35 domain-containing protein</fullName>
    </recommendedName>
</protein>
<dbReference type="RefSeq" id="WP_270952259.1">
    <property type="nucleotide sequence ID" value="NZ_JAQGLA010000063.1"/>
</dbReference>
<proteinExistence type="predicted"/>
<gene>
    <name evidence="1" type="ORF">OU415_27800</name>
</gene>
<name>A0ABT4V5P2_9PSEU</name>
<evidence type="ECO:0008006" key="3">
    <source>
        <dbReference type="Google" id="ProtNLM"/>
    </source>
</evidence>
<organism evidence="1 2">
    <name type="scientific">Saccharopolyspora oryzae</name>
    <dbReference type="NCBI Taxonomy" id="2997343"/>
    <lineage>
        <taxon>Bacteria</taxon>
        <taxon>Bacillati</taxon>
        <taxon>Actinomycetota</taxon>
        <taxon>Actinomycetes</taxon>
        <taxon>Pseudonocardiales</taxon>
        <taxon>Pseudonocardiaceae</taxon>
        <taxon>Saccharopolyspora</taxon>
    </lineage>
</organism>
<sequence length="87" mass="9847">MSELSSWSREEFMSALEELARENAPRVFALCEEVGDQQDGHVEYWGMAFEESTDVVSASGQLRASFQSPEAALNRLSRRANLHLVWV</sequence>
<reference evidence="1 2" key="1">
    <citation type="submission" date="2022-11" db="EMBL/GenBank/DDBJ databases">
        <title>Draft genome sequence of Saccharopolyspora sp. WRP15-2 isolated from rhizosphere soils of wild rice in Thailand.</title>
        <authorList>
            <person name="Duangmal K."/>
            <person name="Kammanee S."/>
            <person name="Muangham S."/>
        </authorList>
    </citation>
    <scope>NUCLEOTIDE SEQUENCE [LARGE SCALE GENOMIC DNA]</scope>
    <source>
        <strain evidence="1 2">WRP15-2</strain>
    </source>
</reference>
<accession>A0ABT4V5P2</accession>
<dbReference type="Proteomes" id="UP001210380">
    <property type="component" value="Unassembled WGS sequence"/>
</dbReference>
<keyword evidence="2" id="KW-1185">Reference proteome</keyword>
<comment type="caution">
    <text evidence="1">The sequence shown here is derived from an EMBL/GenBank/DDBJ whole genome shotgun (WGS) entry which is preliminary data.</text>
</comment>